<name>A0A2B4RM99_STYPI</name>
<dbReference type="Gene3D" id="3.90.25.10">
    <property type="entry name" value="UDP-galactose 4-epimerase, domain 1"/>
    <property type="match status" value="1"/>
</dbReference>
<protein>
    <recommendedName>
        <fullName evidence="3">NmrA-like family domain-containing protein 1</fullName>
    </recommendedName>
</protein>
<keyword evidence="2" id="KW-0521">NADP</keyword>
<gene>
    <name evidence="5" type="primary">NMRAL1</name>
    <name evidence="5" type="ORF">AWC38_SpisGene16025</name>
</gene>
<evidence type="ECO:0000313" key="6">
    <source>
        <dbReference type="Proteomes" id="UP000225706"/>
    </source>
</evidence>
<dbReference type="InterPro" id="IPR051164">
    <property type="entry name" value="NmrA-like_oxidored"/>
</dbReference>
<dbReference type="InterPro" id="IPR036291">
    <property type="entry name" value="NAD(P)-bd_dom_sf"/>
</dbReference>
<dbReference type="SUPFAM" id="SSF51735">
    <property type="entry name" value="NAD(P)-binding Rossmann-fold domains"/>
    <property type="match status" value="1"/>
</dbReference>
<evidence type="ECO:0000256" key="1">
    <source>
        <dbReference type="ARBA" id="ARBA00006328"/>
    </source>
</evidence>
<dbReference type="Gene3D" id="3.40.50.720">
    <property type="entry name" value="NAD(P)-binding Rossmann-like Domain"/>
    <property type="match status" value="1"/>
</dbReference>
<evidence type="ECO:0000256" key="3">
    <source>
        <dbReference type="ARBA" id="ARBA00040296"/>
    </source>
</evidence>
<dbReference type="STRING" id="50429.A0A2B4RM99"/>
<dbReference type="AlphaFoldDB" id="A0A2B4RM99"/>
<dbReference type="Pfam" id="PF05368">
    <property type="entry name" value="NmrA"/>
    <property type="match status" value="1"/>
</dbReference>
<dbReference type="EMBL" id="LSMT01000355">
    <property type="protein sequence ID" value="PFX19554.1"/>
    <property type="molecule type" value="Genomic_DNA"/>
</dbReference>
<organism evidence="5 6">
    <name type="scientific">Stylophora pistillata</name>
    <name type="common">Smooth cauliflower coral</name>
    <dbReference type="NCBI Taxonomy" id="50429"/>
    <lineage>
        <taxon>Eukaryota</taxon>
        <taxon>Metazoa</taxon>
        <taxon>Cnidaria</taxon>
        <taxon>Anthozoa</taxon>
        <taxon>Hexacorallia</taxon>
        <taxon>Scleractinia</taxon>
        <taxon>Astrocoeniina</taxon>
        <taxon>Pocilloporidae</taxon>
        <taxon>Stylophora</taxon>
    </lineage>
</organism>
<evidence type="ECO:0000313" key="5">
    <source>
        <dbReference type="EMBL" id="PFX19554.1"/>
    </source>
</evidence>
<dbReference type="PANTHER" id="PTHR42748">
    <property type="entry name" value="NITROGEN METABOLITE REPRESSION PROTEIN NMRA FAMILY MEMBER"/>
    <property type="match status" value="1"/>
</dbReference>
<dbReference type="Proteomes" id="UP000225706">
    <property type="component" value="Unassembled WGS sequence"/>
</dbReference>
<keyword evidence="6" id="KW-1185">Reference proteome</keyword>
<dbReference type="InterPro" id="IPR008030">
    <property type="entry name" value="NmrA-like"/>
</dbReference>
<dbReference type="OrthoDB" id="300709at2759"/>
<reference evidence="6" key="1">
    <citation type="journal article" date="2017" name="bioRxiv">
        <title>Comparative analysis of the genomes of Stylophora pistillata and Acropora digitifera provides evidence for extensive differences between species of corals.</title>
        <authorList>
            <person name="Voolstra C.R."/>
            <person name="Li Y."/>
            <person name="Liew Y.J."/>
            <person name="Baumgarten S."/>
            <person name="Zoccola D."/>
            <person name="Flot J.-F."/>
            <person name="Tambutte S."/>
            <person name="Allemand D."/>
            <person name="Aranda M."/>
        </authorList>
    </citation>
    <scope>NUCLEOTIDE SEQUENCE [LARGE SCALE GENOMIC DNA]</scope>
</reference>
<proteinExistence type="inferred from homology"/>
<dbReference type="PANTHER" id="PTHR42748:SF18">
    <property type="entry name" value="NMRA-LIKE DOMAIN-CONTAINING PROTEIN"/>
    <property type="match status" value="1"/>
</dbReference>
<sequence>MPKLTVFVLGCSGSVGSATVRALSEKYPDKVKILAGTRDPTSEKAAVLKTLPGVTVLRADMNDEEGLRELLCGVTSLFIVTPTNGWKLAIGAARVAKSSGVKHILAVSVLTVEMTDSIYGKQFGELELSVKDLDIPYTLIRLPPFVDNYWAHKQPIQEKSSFSTPGDPTKPFSAVVVADAGKAAAAIMAEPKKHYGKTYKLISNRHTLGELASTYSEVFGRKIRYDRISYEDCRKRLINVAGFGEEDADGILEIYRMTDEENPLIDDPDMTHFTKITGEEPTTLKEWVTEVAAFFK</sequence>
<evidence type="ECO:0000259" key="4">
    <source>
        <dbReference type="Pfam" id="PF05368"/>
    </source>
</evidence>
<accession>A0A2B4RM99</accession>
<comment type="caution">
    <text evidence="5">The sequence shown here is derived from an EMBL/GenBank/DDBJ whole genome shotgun (WGS) entry which is preliminary data.</text>
</comment>
<feature type="domain" description="NmrA-like" evidence="4">
    <location>
        <begin position="3"/>
        <end position="287"/>
    </location>
</feature>
<evidence type="ECO:0000256" key="2">
    <source>
        <dbReference type="ARBA" id="ARBA00022857"/>
    </source>
</evidence>
<comment type="similarity">
    <text evidence="1">Belongs to the NmrA-type oxidoreductase family.</text>
</comment>